<sequence length="107" mass="11970">MVTIANQISMVDRLPSIRWLMLAIGTAMVPRKPMETTTKMTLGSFCWEMPLKADATIGEGRCSDGVIEQRRKGERRCMSSCRQRQSSCRSSFSPSPTAVSRVDACFF</sequence>
<dbReference type="AlphaFoldDB" id="A0AAV2FTM1"/>
<proteinExistence type="predicted"/>
<evidence type="ECO:0000313" key="1">
    <source>
        <dbReference type="EMBL" id="CAL1401367.1"/>
    </source>
</evidence>
<keyword evidence="2" id="KW-1185">Reference proteome</keyword>
<protein>
    <recommendedName>
        <fullName evidence="3">Secreted protein</fullName>
    </recommendedName>
</protein>
<reference evidence="1 2" key="1">
    <citation type="submission" date="2024-04" db="EMBL/GenBank/DDBJ databases">
        <authorList>
            <person name="Fracassetti M."/>
        </authorList>
    </citation>
    <scope>NUCLEOTIDE SEQUENCE [LARGE SCALE GENOMIC DNA]</scope>
</reference>
<gene>
    <name evidence="1" type="ORF">LTRI10_LOCUS41428</name>
</gene>
<accession>A0AAV2FTM1</accession>
<dbReference type="Proteomes" id="UP001497516">
    <property type="component" value="Chromosome 7"/>
</dbReference>
<evidence type="ECO:0000313" key="2">
    <source>
        <dbReference type="Proteomes" id="UP001497516"/>
    </source>
</evidence>
<evidence type="ECO:0008006" key="3">
    <source>
        <dbReference type="Google" id="ProtNLM"/>
    </source>
</evidence>
<dbReference type="EMBL" id="OZ034820">
    <property type="protein sequence ID" value="CAL1401367.1"/>
    <property type="molecule type" value="Genomic_DNA"/>
</dbReference>
<name>A0AAV2FTM1_9ROSI</name>
<organism evidence="1 2">
    <name type="scientific">Linum trigynum</name>
    <dbReference type="NCBI Taxonomy" id="586398"/>
    <lineage>
        <taxon>Eukaryota</taxon>
        <taxon>Viridiplantae</taxon>
        <taxon>Streptophyta</taxon>
        <taxon>Embryophyta</taxon>
        <taxon>Tracheophyta</taxon>
        <taxon>Spermatophyta</taxon>
        <taxon>Magnoliopsida</taxon>
        <taxon>eudicotyledons</taxon>
        <taxon>Gunneridae</taxon>
        <taxon>Pentapetalae</taxon>
        <taxon>rosids</taxon>
        <taxon>fabids</taxon>
        <taxon>Malpighiales</taxon>
        <taxon>Linaceae</taxon>
        <taxon>Linum</taxon>
    </lineage>
</organism>